<accession>A0A4Z2I4W9</accession>
<gene>
    <name evidence="2" type="ORF">EYF80_017454</name>
</gene>
<evidence type="ECO:0000313" key="3">
    <source>
        <dbReference type="Proteomes" id="UP000314294"/>
    </source>
</evidence>
<dbReference type="EMBL" id="SRLO01000139">
    <property type="protein sequence ID" value="TNN72302.1"/>
    <property type="molecule type" value="Genomic_DNA"/>
</dbReference>
<name>A0A4Z2I4W9_9TELE</name>
<feature type="region of interest" description="Disordered" evidence="1">
    <location>
        <begin position="1"/>
        <end position="49"/>
    </location>
</feature>
<dbReference type="Proteomes" id="UP000314294">
    <property type="component" value="Unassembled WGS sequence"/>
</dbReference>
<proteinExistence type="predicted"/>
<organism evidence="2 3">
    <name type="scientific">Liparis tanakae</name>
    <name type="common">Tanaka's snailfish</name>
    <dbReference type="NCBI Taxonomy" id="230148"/>
    <lineage>
        <taxon>Eukaryota</taxon>
        <taxon>Metazoa</taxon>
        <taxon>Chordata</taxon>
        <taxon>Craniata</taxon>
        <taxon>Vertebrata</taxon>
        <taxon>Euteleostomi</taxon>
        <taxon>Actinopterygii</taxon>
        <taxon>Neopterygii</taxon>
        <taxon>Teleostei</taxon>
        <taxon>Neoteleostei</taxon>
        <taxon>Acanthomorphata</taxon>
        <taxon>Eupercaria</taxon>
        <taxon>Perciformes</taxon>
        <taxon>Cottioidei</taxon>
        <taxon>Cottales</taxon>
        <taxon>Liparidae</taxon>
        <taxon>Liparis</taxon>
    </lineage>
</organism>
<evidence type="ECO:0000256" key="1">
    <source>
        <dbReference type="SAM" id="MobiDB-lite"/>
    </source>
</evidence>
<feature type="compositionally biased region" description="Basic and acidic residues" evidence="1">
    <location>
        <begin position="36"/>
        <end position="49"/>
    </location>
</feature>
<protein>
    <submittedName>
        <fullName evidence="2">Uncharacterized protein</fullName>
    </submittedName>
</protein>
<reference evidence="2 3" key="1">
    <citation type="submission" date="2019-03" db="EMBL/GenBank/DDBJ databases">
        <title>First draft genome of Liparis tanakae, snailfish: a comprehensive survey of snailfish specific genes.</title>
        <authorList>
            <person name="Kim W."/>
            <person name="Song I."/>
            <person name="Jeong J.-H."/>
            <person name="Kim D."/>
            <person name="Kim S."/>
            <person name="Ryu S."/>
            <person name="Song J.Y."/>
            <person name="Lee S.K."/>
        </authorList>
    </citation>
    <scope>NUCLEOTIDE SEQUENCE [LARGE SCALE GENOMIC DNA]</scope>
    <source>
        <tissue evidence="2">Muscle</tissue>
    </source>
</reference>
<keyword evidence="3" id="KW-1185">Reference proteome</keyword>
<comment type="caution">
    <text evidence="2">The sequence shown here is derived from an EMBL/GenBank/DDBJ whole genome shotgun (WGS) entry which is preliminary data.</text>
</comment>
<sequence>MGLEPLNKGSPCHQRARRVKSHWMDNDTYRRKRGRMRDTERREKSEERKADVIDTGVLDWTGLEVEASE</sequence>
<dbReference type="AlphaFoldDB" id="A0A4Z2I4W9"/>
<evidence type="ECO:0000313" key="2">
    <source>
        <dbReference type="EMBL" id="TNN72302.1"/>
    </source>
</evidence>